<accession>A0A9P6N3J6</accession>
<name>A0A9P6N3J6_9FUNG</name>
<reference evidence="1" key="1">
    <citation type="journal article" date="2020" name="Fungal Divers.">
        <title>Resolving the Mortierellaceae phylogeny through synthesis of multi-gene phylogenetics and phylogenomics.</title>
        <authorList>
            <person name="Vandepol N."/>
            <person name="Liber J."/>
            <person name="Desiro A."/>
            <person name="Na H."/>
            <person name="Kennedy M."/>
            <person name="Barry K."/>
            <person name="Grigoriev I.V."/>
            <person name="Miller A.N."/>
            <person name="O'Donnell K."/>
            <person name="Stajich J.E."/>
            <person name="Bonito G."/>
        </authorList>
    </citation>
    <scope>NUCLEOTIDE SEQUENCE</scope>
    <source>
        <strain evidence="1">NRRL 2769</strain>
    </source>
</reference>
<organism evidence="1 2">
    <name type="scientific">Entomortierella chlamydospora</name>
    <dbReference type="NCBI Taxonomy" id="101097"/>
    <lineage>
        <taxon>Eukaryota</taxon>
        <taxon>Fungi</taxon>
        <taxon>Fungi incertae sedis</taxon>
        <taxon>Mucoromycota</taxon>
        <taxon>Mortierellomycotina</taxon>
        <taxon>Mortierellomycetes</taxon>
        <taxon>Mortierellales</taxon>
        <taxon>Mortierellaceae</taxon>
        <taxon>Entomortierella</taxon>
    </lineage>
</organism>
<dbReference type="Proteomes" id="UP000703661">
    <property type="component" value="Unassembled WGS sequence"/>
</dbReference>
<dbReference type="AlphaFoldDB" id="A0A9P6N3J6"/>
<dbReference type="EMBL" id="JAAAID010000114">
    <property type="protein sequence ID" value="KAG0022256.1"/>
    <property type="molecule type" value="Genomic_DNA"/>
</dbReference>
<evidence type="ECO:0000313" key="2">
    <source>
        <dbReference type="Proteomes" id="UP000703661"/>
    </source>
</evidence>
<proteinExistence type="predicted"/>
<gene>
    <name evidence="1" type="ORF">BGZ80_000653</name>
</gene>
<sequence length="111" mass="12234">MDQYAMDLGMSRGQLTACQGTTTRVVPSAYLCPDIAINIETVKESATPSMSSVLILMLFNALSTMGKAVSNVIDDCLKSNTVKVRFKKTPVEIEDLYQPSRSLLVWVRNTD</sequence>
<comment type="caution">
    <text evidence="1">The sequence shown here is derived from an EMBL/GenBank/DDBJ whole genome shotgun (WGS) entry which is preliminary data.</text>
</comment>
<protein>
    <submittedName>
        <fullName evidence="1">Uncharacterized protein</fullName>
    </submittedName>
</protein>
<keyword evidence="2" id="KW-1185">Reference proteome</keyword>
<evidence type="ECO:0000313" key="1">
    <source>
        <dbReference type="EMBL" id="KAG0022256.1"/>
    </source>
</evidence>